<keyword evidence="1" id="KW-0540">Nuclease</keyword>
<dbReference type="Gene3D" id="1.10.30.50">
    <property type="match status" value="1"/>
</dbReference>
<organism evidence="1 2">
    <name type="scientific">Klebsiella michiganensis</name>
    <dbReference type="NCBI Taxonomy" id="1134687"/>
    <lineage>
        <taxon>Bacteria</taxon>
        <taxon>Pseudomonadati</taxon>
        <taxon>Pseudomonadota</taxon>
        <taxon>Gammaproteobacteria</taxon>
        <taxon>Enterobacterales</taxon>
        <taxon>Enterobacteriaceae</taxon>
        <taxon>Klebsiella/Raoultella group</taxon>
        <taxon>Klebsiella</taxon>
    </lineage>
</organism>
<sequence length="290" mass="34482">MKIKKPNDFFVENTTQRALLEAVCSNRSGKLKTFFSQNKDIFLDDNDRFYTEFFNSNFYRNSQLDYRTVQKSLNNLYKSAAGDNERAYIGMMRRLHRQLLCPYCLRSNCRTLDHYFDKVSYSELSLNIWNLVPTCGDCNFKKLSTRVTSSSQRFIHPYFDEFYDRNESYFLKLITTETENAILVNFDFTANPNLANESISSVINWHIQELEINIDNADMFRKDFEYYINKTRQKGLQDSTDIEHFINEELSYEREFSWRGVMLNSLSSDNENLLIFIELVHSQKYILNVE</sequence>
<proteinExistence type="predicted"/>
<dbReference type="CDD" id="cd00085">
    <property type="entry name" value="HNHc"/>
    <property type="match status" value="1"/>
</dbReference>
<dbReference type="GO" id="GO:0004519">
    <property type="term" value="F:endonuclease activity"/>
    <property type="evidence" value="ECO:0007669"/>
    <property type="project" value="UniProtKB-KW"/>
</dbReference>
<reference evidence="1 2" key="1">
    <citation type="submission" date="2020-01" db="EMBL/GenBank/DDBJ databases">
        <title>Bactrocera dorsalis gut bacteria genome.</title>
        <authorList>
            <person name="Zhang H."/>
            <person name="Cai Z."/>
        </authorList>
    </citation>
    <scope>NUCLEOTIDE SEQUENCE [LARGE SCALE GENOMIC DNA]</scope>
    <source>
        <strain evidence="1 2">BD177</strain>
    </source>
</reference>
<dbReference type="Proteomes" id="UP000464389">
    <property type="component" value="Chromosome"/>
</dbReference>
<gene>
    <name evidence="1" type="ORF">GW952_28350</name>
</gene>
<dbReference type="AlphaFoldDB" id="A0A6P1V7Q5"/>
<keyword evidence="1" id="KW-0378">Hydrolase</keyword>
<evidence type="ECO:0000313" key="1">
    <source>
        <dbReference type="EMBL" id="QHS49246.1"/>
    </source>
</evidence>
<dbReference type="RefSeq" id="WP_162122591.1">
    <property type="nucleotide sequence ID" value="NZ_CP048108.1"/>
</dbReference>
<dbReference type="InterPro" id="IPR003615">
    <property type="entry name" value="HNH_nuc"/>
</dbReference>
<keyword evidence="1" id="KW-0255">Endonuclease</keyword>
<name>A0A6P1V7Q5_9ENTR</name>
<evidence type="ECO:0000313" key="2">
    <source>
        <dbReference type="Proteomes" id="UP000464389"/>
    </source>
</evidence>
<accession>A0A6P1V7Q5</accession>
<protein>
    <submittedName>
        <fullName evidence="1">HNH endonuclease</fullName>
    </submittedName>
</protein>
<dbReference type="EMBL" id="CP048108">
    <property type="protein sequence ID" value="QHS49246.1"/>
    <property type="molecule type" value="Genomic_DNA"/>
</dbReference>